<name>A0A542XLK3_SALAC</name>
<feature type="compositionally biased region" description="Low complexity" evidence="1">
    <location>
        <begin position="221"/>
        <end position="233"/>
    </location>
</feature>
<feature type="region of interest" description="Disordered" evidence="1">
    <location>
        <begin position="178"/>
        <end position="289"/>
    </location>
</feature>
<feature type="compositionally biased region" description="Polar residues" evidence="1">
    <location>
        <begin position="207"/>
        <end position="220"/>
    </location>
</feature>
<evidence type="ECO:0000313" key="3">
    <source>
        <dbReference type="Proteomes" id="UP000315983"/>
    </source>
</evidence>
<feature type="compositionally biased region" description="Low complexity" evidence="1">
    <location>
        <begin position="269"/>
        <end position="280"/>
    </location>
</feature>
<dbReference type="AlphaFoldDB" id="A0A542XLK3"/>
<proteinExistence type="predicted"/>
<protein>
    <submittedName>
        <fullName evidence="2">Uncharacterized protein</fullName>
    </submittedName>
</protein>
<reference evidence="2 3" key="1">
    <citation type="submission" date="2019-06" db="EMBL/GenBank/DDBJ databases">
        <title>Sequencing the genomes of 1000 actinobacteria strains.</title>
        <authorList>
            <person name="Klenk H.-P."/>
        </authorList>
    </citation>
    <scope>NUCLEOTIDE SEQUENCE [LARGE SCALE GENOMIC DNA]</scope>
    <source>
        <strain evidence="2 3">DSM 44819</strain>
    </source>
</reference>
<evidence type="ECO:0000313" key="2">
    <source>
        <dbReference type="EMBL" id="TQL36726.1"/>
    </source>
</evidence>
<dbReference type="Proteomes" id="UP000315983">
    <property type="component" value="Unassembled WGS sequence"/>
</dbReference>
<organism evidence="2 3">
    <name type="scientific">Salinispora arenicola</name>
    <dbReference type="NCBI Taxonomy" id="168697"/>
    <lineage>
        <taxon>Bacteria</taxon>
        <taxon>Bacillati</taxon>
        <taxon>Actinomycetota</taxon>
        <taxon>Actinomycetes</taxon>
        <taxon>Micromonosporales</taxon>
        <taxon>Micromonosporaceae</taxon>
        <taxon>Salinispora</taxon>
    </lineage>
</organism>
<comment type="caution">
    <text evidence="2">The sequence shown here is derived from an EMBL/GenBank/DDBJ whole genome shotgun (WGS) entry which is preliminary data.</text>
</comment>
<gene>
    <name evidence="2" type="ORF">FB564_1851</name>
</gene>
<evidence type="ECO:0000256" key="1">
    <source>
        <dbReference type="SAM" id="MobiDB-lite"/>
    </source>
</evidence>
<dbReference type="EMBL" id="VFOL01000001">
    <property type="protein sequence ID" value="TQL36726.1"/>
    <property type="molecule type" value="Genomic_DNA"/>
</dbReference>
<accession>A0A542XLK3</accession>
<sequence length="289" mass="29802">MLWIGIGSAVGVQNASGQVTAGGGIAQRGDGQAGLRPRVDAVADDPVGPDSLIAQRVELALGGVVLGDVGQPQPARAVGDDAPLDQIVVHRWACLAALAATLVHADRTPPAATGADPPRGARGVLVLGLAGGRPARLTRHTGAGAWRASAELSRPYWQASWHFARIVASKRDISVTGNPAGAWRHDQSCTSGRPRRVLRGVPGGRTTCPTGSATAPWNTASSTTPPVRSSPTTGAEHSHRNRSATRPAPRGSRAQRRTPAGRMDSDPRVAAAHAGEVGAEAHGRPGRHR</sequence>